<evidence type="ECO:0000256" key="1">
    <source>
        <dbReference type="SAM" id="Phobius"/>
    </source>
</evidence>
<keyword evidence="1" id="KW-0472">Membrane</keyword>
<dbReference type="AlphaFoldDB" id="A0A9D2LQ44"/>
<protein>
    <submittedName>
        <fullName evidence="2">Uncharacterized protein</fullName>
    </submittedName>
</protein>
<gene>
    <name evidence="2" type="ORF">IAA06_00480</name>
</gene>
<keyword evidence="1" id="KW-0812">Transmembrane</keyword>
<sequence length="196" mass="21746">MTEKLQKRITAAGIFFLICVLPMSIPLFLSPNRRTLLNSYCSVPFWLAASIVIGAAGVGILFFAFKGNIDGRIGRLGLVLGALCLAALCVFSLFTKVVNPLRDIPYLNNPVSARLENVHFYYNNIGDSPAIELEGEDSSGVRMVFDIDKDTYENGKALYMQAENMSQEHMVTADIEYLPYSKVITQVDIHTAETNR</sequence>
<dbReference type="EMBL" id="DWYZ01000011">
    <property type="protein sequence ID" value="HJB27259.1"/>
    <property type="molecule type" value="Genomic_DNA"/>
</dbReference>
<proteinExistence type="predicted"/>
<dbReference type="Proteomes" id="UP000823842">
    <property type="component" value="Unassembled WGS sequence"/>
</dbReference>
<comment type="caution">
    <text evidence="2">The sequence shown here is derived from an EMBL/GenBank/DDBJ whole genome shotgun (WGS) entry which is preliminary data.</text>
</comment>
<accession>A0A9D2LQ44</accession>
<reference evidence="2" key="2">
    <citation type="submission" date="2021-04" db="EMBL/GenBank/DDBJ databases">
        <authorList>
            <person name="Gilroy R."/>
        </authorList>
    </citation>
    <scope>NUCLEOTIDE SEQUENCE</scope>
    <source>
        <strain evidence="2">ChiSjej1B19-5720</strain>
    </source>
</reference>
<feature type="transmembrane region" description="Helical" evidence="1">
    <location>
        <begin position="43"/>
        <end position="64"/>
    </location>
</feature>
<feature type="transmembrane region" description="Helical" evidence="1">
    <location>
        <begin position="76"/>
        <end position="94"/>
    </location>
</feature>
<organism evidence="2 3">
    <name type="scientific">Candidatus Blautia faecavium</name>
    <dbReference type="NCBI Taxonomy" id="2838487"/>
    <lineage>
        <taxon>Bacteria</taxon>
        <taxon>Bacillati</taxon>
        <taxon>Bacillota</taxon>
        <taxon>Clostridia</taxon>
        <taxon>Lachnospirales</taxon>
        <taxon>Lachnospiraceae</taxon>
        <taxon>Blautia</taxon>
    </lineage>
</organism>
<evidence type="ECO:0000313" key="3">
    <source>
        <dbReference type="Proteomes" id="UP000823842"/>
    </source>
</evidence>
<feature type="transmembrane region" description="Helical" evidence="1">
    <location>
        <begin position="12"/>
        <end position="31"/>
    </location>
</feature>
<reference evidence="2" key="1">
    <citation type="journal article" date="2021" name="PeerJ">
        <title>Extensive microbial diversity within the chicken gut microbiome revealed by metagenomics and culture.</title>
        <authorList>
            <person name="Gilroy R."/>
            <person name="Ravi A."/>
            <person name="Getino M."/>
            <person name="Pursley I."/>
            <person name="Horton D.L."/>
            <person name="Alikhan N.F."/>
            <person name="Baker D."/>
            <person name="Gharbi K."/>
            <person name="Hall N."/>
            <person name="Watson M."/>
            <person name="Adriaenssens E.M."/>
            <person name="Foster-Nyarko E."/>
            <person name="Jarju S."/>
            <person name="Secka A."/>
            <person name="Antonio M."/>
            <person name="Oren A."/>
            <person name="Chaudhuri R.R."/>
            <person name="La Ragione R."/>
            <person name="Hildebrand F."/>
            <person name="Pallen M.J."/>
        </authorList>
    </citation>
    <scope>NUCLEOTIDE SEQUENCE</scope>
    <source>
        <strain evidence="2">ChiSjej1B19-5720</strain>
    </source>
</reference>
<keyword evidence="1" id="KW-1133">Transmembrane helix</keyword>
<evidence type="ECO:0000313" key="2">
    <source>
        <dbReference type="EMBL" id="HJB27259.1"/>
    </source>
</evidence>
<name>A0A9D2LQ44_9FIRM</name>